<accession>A0A8F2W0Q5</accession>
<dbReference type="EMBL" id="CP076750">
    <property type="protein sequence ID" value="QWW23454.1"/>
    <property type="molecule type" value="Genomic_DNA"/>
</dbReference>
<gene>
    <name evidence="1" type="ORF">CA7LBN_002255</name>
</gene>
<reference evidence="1" key="1">
    <citation type="submission" date="2021-06" db="EMBL/GenBank/DDBJ databases">
        <title>Candida auris outbreak in lebanese hospital.</title>
        <authorList>
            <person name="Finianos M."/>
        </authorList>
    </citation>
    <scope>NUCLEOTIDE SEQUENCE</scope>
    <source>
        <strain evidence="1">CA7LBN</strain>
    </source>
</reference>
<sequence>MNSFVAPIMVSQDIRSMRSNSTKSPDPAPTNHPDFFRKSLTLSSYSTVTIPAGGLLAKHKNVLALVPYDGLQEFYDNRYHTDDLWLSTSYNTNPNLTQEERDKSFAEWAKRASKIKPIWERNENFVWPEPRRKMPLADMSDWDAEHGVTAVPGYDEALAESDEVPDQAADME</sequence>
<dbReference type="AlphaFoldDB" id="A0A8F2W0Q5"/>
<dbReference type="Proteomes" id="UP000825438">
    <property type="component" value="Chromosome II"/>
</dbReference>
<organism evidence="1">
    <name type="scientific">Candidozyma auris</name>
    <name type="common">Yeast</name>
    <name type="synonym">Candida auris</name>
    <dbReference type="NCBI Taxonomy" id="498019"/>
    <lineage>
        <taxon>Eukaryota</taxon>
        <taxon>Fungi</taxon>
        <taxon>Dikarya</taxon>
        <taxon>Ascomycota</taxon>
        <taxon>Saccharomycotina</taxon>
        <taxon>Pichiomycetes</taxon>
        <taxon>Metschnikowiaceae</taxon>
        <taxon>Candidozyma</taxon>
    </lineage>
</organism>
<proteinExistence type="predicted"/>
<name>A0A8F2W0Q5_CANAR</name>
<evidence type="ECO:0000313" key="1">
    <source>
        <dbReference type="EMBL" id="QWW23454.1"/>
    </source>
</evidence>
<protein>
    <submittedName>
        <fullName evidence="1">Uncharacterized protein</fullName>
    </submittedName>
</protein>